<dbReference type="Pfam" id="PF13302">
    <property type="entry name" value="Acetyltransf_3"/>
    <property type="match status" value="1"/>
</dbReference>
<dbReference type="PANTHER" id="PTHR43792:SF8">
    <property type="entry name" value="[RIBOSOMAL PROTEIN US5]-ALANINE N-ACETYLTRANSFERASE"/>
    <property type="match status" value="1"/>
</dbReference>
<dbReference type="SUPFAM" id="SSF55729">
    <property type="entry name" value="Acyl-CoA N-acyltransferases (Nat)"/>
    <property type="match status" value="1"/>
</dbReference>
<dbReference type="InterPro" id="IPR016181">
    <property type="entry name" value="Acyl_CoA_acyltransferase"/>
</dbReference>
<dbReference type="InterPro" id="IPR051531">
    <property type="entry name" value="N-acetyltransferase"/>
</dbReference>
<keyword evidence="2 5" id="KW-0012">Acyltransferase</keyword>
<evidence type="ECO:0000256" key="2">
    <source>
        <dbReference type="ARBA" id="ARBA00023315"/>
    </source>
</evidence>
<keyword evidence="1 5" id="KW-0808">Transferase</keyword>
<keyword evidence="6" id="KW-1185">Reference proteome</keyword>
<dbReference type="GO" id="GO:0008999">
    <property type="term" value="F:protein-N-terminal-alanine acetyltransferase activity"/>
    <property type="evidence" value="ECO:0007669"/>
    <property type="project" value="UniProtKB-EC"/>
</dbReference>
<sequence length="173" mass="20054">MNVVIERLKETDIESLYEFEVGNRTFFEEMVPSRGNDYYKPEVFKAKNESLLDEQAKGLSFFYLIKDENNSILGRINIVNIDDFNKIGFLGYRVGQIHTGKGVAKKALKLLLSTIVDLDIKEIKAKTTTNNIASQKVLEQNGFEHTETNDKEFELNGQMLKFINYRWMNKPLF</sequence>
<reference evidence="5 6" key="1">
    <citation type="submission" date="2021-03" db="EMBL/GenBank/DDBJ databases">
        <title>Genomic Encyclopedia of Type Strains, Phase IV (KMG-IV): sequencing the most valuable type-strain genomes for metagenomic binning, comparative biology and taxonomic classification.</title>
        <authorList>
            <person name="Goeker M."/>
        </authorList>
    </citation>
    <scope>NUCLEOTIDE SEQUENCE [LARGE SCALE GENOMIC DNA]</scope>
    <source>
        <strain evidence="5 6">DSM 21292</strain>
    </source>
</reference>
<evidence type="ECO:0000313" key="5">
    <source>
        <dbReference type="EMBL" id="MBP2248936.1"/>
    </source>
</evidence>
<dbReference type="Gene3D" id="3.40.630.30">
    <property type="match status" value="1"/>
</dbReference>
<evidence type="ECO:0000256" key="1">
    <source>
        <dbReference type="ARBA" id="ARBA00022679"/>
    </source>
</evidence>
<organism evidence="5 6">
    <name type="scientific">Paenibacillus xylanexedens</name>
    <dbReference type="NCBI Taxonomy" id="528191"/>
    <lineage>
        <taxon>Bacteria</taxon>
        <taxon>Bacillati</taxon>
        <taxon>Bacillota</taxon>
        <taxon>Bacilli</taxon>
        <taxon>Bacillales</taxon>
        <taxon>Paenibacillaceae</taxon>
        <taxon>Paenibacillus</taxon>
    </lineage>
</organism>
<dbReference type="RefSeq" id="WP_211085286.1">
    <property type="nucleotide sequence ID" value="NZ_CBCSLC010000074.1"/>
</dbReference>
<feature type="domain" description="N-acetyltransferase" evidence="4">
    <location>
        <begin position="3"/>
        <end position="164"/>
    </location>
</feature>
<dbReference type="EMBL" id="JAGIKV010000030">
    <property type="protein sequence ID" value="MBP2248936.1"/>
    <property type="molecule type" value="Genomic_DNA"/>
</dbReference>
<evidence type="ECO:0000313" key="6">
    <source>
        <dbReference type="Proteomes" id="UP000810207"/>
    </source>
</evidence>
<proteinExistence type="inferred from homology"/>
<dbReference type="PANTHER" id="PTHR43792">
    <property type="entry name" value="GNAT FAMILY, PUTATIVE (AFU_ORTHOLOGUE AFUA_3G00765)-RELATED-RELATED"/>
    <property type="match status" value="1"/>
</dbReference>
<name>A0ABS4S2M5_PAEXY</name>
<evidence type="ECO:0000256" key="3">
    <source>
        <dbReference type="ARBA" id="ARBA00038502"/>
    </source>
</evidence>
<dbReference type="InterPro" id="IPR000182">
    <property type="entry name" value="GNAT_dom"/>
</dbReference>
<protein>
    <submittedName>
        <fullName evidence="5">Ribosomal-protein-alanine N-acetyltransferase</fullName>
        <ecNumber evidence="5">2.3.1.267</ecNumber>
    </submittedName>
</protein>
<dbReference type="PROSITE" id="PS51186">
    <property type="entry name" value="GNAT"/>
    <property type="match status" value="1"/>
</dbReference>
<dbReference type="EC" id="2.3.1.267" evidence="5"/>
<dbReference type="Proteomes" id="UP000810207">
    <property type="component" value="Unassembled WGS sequence"/>
</dbReference>
<accession>A0ABS4S2M5</accession>
<gene>
    <name evidence="5" type="ORF">J2Z28_005630</name>
</gene>
<comment type="similarity">
    <text evidence="3">Belongs to the acetyltransferase family. RimJ subfamily.</text>
</comment>
<comment type="caution">
    <text evidence="5">The sequence shown here is derived from an EMBL/GenBank/DDBJ whole genome shotgun (WGS) entry which is preliminary data.</text>
</comment>
<evidence type="ECO:0000259" key="4">
    <source>
        <dbReference type="PROSITE" id="PS51186"/>
    </source>
</evidence>